<dbReference type="InterPro" id="IPR038772">
    <property type="entry name" value="Sph/SMPD2-like"/>
</dbReference>
<feature type="transmembrane region" description="Helical" evidence="14">
    <location>
        <begin position="405"/>
        <end position="426"/>
    </location>
</feature>
<evidence type="ECO:0000313" key="16">
    <source>
        <dbReference type="EMBL" id="RCI15719.1"/>
    </source>
</evidence>
<evidence type="ECO:0000256" key="3">
    <source>
        <dbReference type="ARBA" id="ARBA00004991"/>
    </source>
</evidence>
<feature type="compositionally biased region" description="Acidic residues" evidence="13">
    <location>
        <begin position="349"/>
        <end position="363"/>
    </location>
</feature>
<evidence type="ECO:0000259" key="15">
    <source>
        <dbReference type="Pfam" id="PF03372"/>
    </source>
</evidence>
<evidence type="ECO:0000256" key="2">
    <source>
        <dbReference type="ARBA" id="ARBA00004760"/>
    </source>
</evidence>
<protein>
    <recommendedName>
        <fullName evidence="15">Endonuclease/exonuclease/phosphatase domain-containing protein</fullName>
    </recommendedName>
</protein>
<feature type="compositionally biased region" description="Polar residues" evidence="13">
    <location>
        <begin position="335"/>
        <end position="345"/>
    </location>
</feature>
<dbReference type="GO" id="GO:0004767">
    <property type="term" value="F:sphingomyelin phosphodiesterase activity"/>
    <property type="evidence" value="ECO:0007669"/>
    <property type="project" value="InterPro"/>
</dbReference>
<reference evidence="16 17" key="1">
    <citation type="journal article" date="2015" name="BMC Genomics">
        <title>Insights from the genome of Ophiocordyceps polyrhachis-furcata to pathogenicity and host specificity in insect fungi.</title>
        <authorList>
            <person name="Wichadakul D."/>
            <person name="Kobmoo N."/>
            <person name="Ingsriswang S."/>
            <person name="Tangphatsornruang S."/>
            <person name="Chantasingh D."/>
            <person name="Luangsa-ard J.J."/>
            <person name="Eurwilaichitr L."/>
        </authorList>
    </citation>
    <scope>NUCLEOTIDE SEQUENCE [LARGE SCALE GENOMIC DNA]</scope>
    <source>
        <strain evidence="16 17">BCC 54312</strain>
    </source>
</reference>
<dbReference type="GO" id="GO:0006665">
    <property type="term" value="P:sphingolipid metabolic process"/>
    <property type="evidence" value="ECO:0007669"/>
    <property type="project" value="UniProtKB-KW"/>
</dbReference>
<keyword evidence="10 14" id="KW-1133">Transmembrane helix</keyword>
<evidence type="ECO:0000256" key="6">
    <source>
        <dbReference type="ARBA" id="ARBA00022723"/>
    </source>
</evidence>
<evidence type="ECO:0000256" key="14">
    <source>
        <dbReference type="SAM" id="Phobius"/>
    </source>
</evidence>
<evidence type="ECO:0000256" key="9">
    <source>
        <dbReference type="ARBA" id="ARBA00022919"/>
    </source>
</evidence>
<comment type="pathway">
    <text evidence="2">Lipid metabolism; sphingolipid metabolism.</text>
</comment>
<sequence>MPSKDKADVSISTSTSTTTLPTELTILTLNCWGLLHISSDRKQRLEEIGRQIGSAAEAHIVCLQECWVEADFEAIRQSTRQLLPHARLFRSGVLGSGLAILSRWPLEDSSMVRFPLNGRPTAFWRGDWYVGKGVACAVLRLGPRHLIHVLNTHKTHAPYATTNHSHHSSYACHRIAQAWHMSKLLRTATSTGNLVLAVGDFNMLPLSLPHRIITSRAPVNDAWRVLHPNSSLGPSAAQPPGALFNLEENGVTSDSIYNTWRWTKNARNSLRAGRPAAPIDPNAPDPRGKRLDYVFVSDTKPWAVADAAVVLTEPHPELGVSLSDHFAVRVTLRQQHQQQHYSTRSSADDKDDHEDADDDDDDNNNNNNDKVENDLLHLSKADCDEILSLIDTYTARERVQRRCRALHFCAALVVWAACLVAAWFSPRDLVCFLIVLVASLVLAAGIVDGILALFFFTSELQSLDEFAWEVRNARSVVASPPKQASNADL</sequence>
<keyword evidence="8" id="KW-0460">Magnesium</keyword>
<dbReference type="Proteomes" id="UP000253664">
    <property type="component" value="Unassembled WGS sequence"/>
</dbReference>
<accession>A0A367LMS8</accession>
<evidence type="ECO:0000256" key="8">
    <source>
        <dbReference type="ARBA" id="ARBA00022842"/>
    </source>
</evidence>
<dbReference type="Gene3D" id="3.60.10.10">
    <property type="entry name" value="Endonuclease/exonuclease/phosphatase"/>
    <property type="match status" value="1"/>
</dbReference>
<comment type="pathway">
    <text evidence="3">Sphingolipid metabolism.</text>
</comment>
<dbReference type="AlphaFoldDB" id="A0A367LMS8"/>
<dbReference type="PANTHER" id="PTHR16320">
    <property type="entry name" value="SPHINGOMYELINASE FAMILY MEMBER"/>
    <property type="match status" value="1"/>
</dbReference>
<feature type="transmembrane region" description="Helical" evidence="14">
    <location>
        <begin position="432"/>
        <end position="456"/>
    </location>
</feature>
<keyword evidence="7" id="KW-0378">Hydrolase</keyword>
<gene>
    <name evidence="16" type="ORF">L249_3444</name>
</gene>
<keyword evidence="5 14" id="KW-0812">Transmembrane</keyword>
<keyword evidence="11" id="KW-0443">Lipid metabolism</keyword>
<dbReference type="STRING" id="1330021.A0A367LMS8"/>
<evidence type="ECO:0000256" key="13">
    <source>
        <dbReference type="SAM" id="MobiDB-lite"/>
    </source>
</evidence>
<dbReference type="SUPFAM" id="SSF56219">
    <property type="entry name" value="DNase I-like"/>
    <property type="match status" value="1"/>
</dbReference>
<keyword evidence="12 14" id="KW-0472">Membrane</keyword>
<dbReference type="OrthoDB" id="387657at2759"/>
<evidence type="ECO:0000313" key="17">
    <source>
        <dbReference type="Proteomes" id="UP000253664"/>
    </source>
</evidence>
<dbReference type="InterPro" id="IPR005135">
    <property type="entry name" value="Endo/exonuclease/phosphatase"/>
</dbReference>
<feature type="domain" description="Endonuclease/exonuclease/phosphatase" evidence="15">
    <location>
        <begin position="27"/>
        <end position="325"/>
    </location>
</feature>
<keyword evidence="17" id="KW-1185">Reference proteome</keyword>
<proteinExistence type="inferred from homology"/>
<evidence type="ECO:0000256" key="7">
    <source>
        <dbReference type="ARBA" id="ARBA00022801"/>
    </source>
</evidence>
<dbReference type="PANTHER" id="PTHR16320:SF24">
    <property type="entry name" value="PHOSPHODIESTERASE, PUTATIVE-RELATED"/>
    <property type="match status" value="1"/>
</dbReference>
<comment type="caution">
    <text evidence="16">The sequence shown here is derived from an EMBL/GenBank/DDBJ whole genome shotgun (WGS) entry which is preliminary data.</text>
</comment>
<organism evidence="16 17">
    <name type="scientific">Ophiocordyceps polyrhachis-furcata BCC 54312</name>
    <dbReference type="NCBI Taxonomy" id="1330021"/>
    <lineage>
        <taxon>Eukaryota</taxon>
        <taxon>Fungi</taxon>
        <taxon>Dikarya</taxon>
        <taxon>Ascomycota</taxon>
        <taxon>Pezizomycotina</taxon>
        <taxon>Sordariomycetes</taxon>
        <taxon>Hypocreomycetidae</taxon>
        <taxon>Hypocreales</taxon>
        <taxon>Ophiocordycipitaceae</taxon>
        <taxon>Ophiocordyceps</taxon>
    </lineage>
</organism>
<dbReference type="GO" id="GO:0046872">
    <property type="term" value="F:metal ion binding"/>
    <property type="evidence" value="ECO:0007669"/>
    <property type="project" value="UniProtKB-KW"/>
</dbReference>
<dbReference type="Pfam" id="PF03372">
    <property type="entry name" value="Exo_endo_phos"/>
    <property type="match status" value="1"/>
</dbReference>
<evidence type="ECO:0000256" key="12">
    <source>
        <dbReference type="ARBA" id="ARBA00023136"/>
    </source>
</evidence>
<comment type="similarity">
    <text evidence="4">Belongs to the neutral sphingomyelinase family.</text>
</comment>
<feature type="region of interest" description="Disordered" evidence="13">
    <location>
        <begin position="335"/>
        <end position="371"/>
    </location>
</feature>
<evidence type="ECO:0000256" key="10">
    <source>
        <dbReference type="ARBA" id="ARBA00022989"/>
    </source>
</evidence>
<evidence type="ECO:0000256" key="4">
    <source>
        <dbReference type="ARBA" id="ARBA00006335"/>
    </source>
</evidence>
<dbReference type="EMBL" id="LKCN02000002">
    <property type="protein sequence ID" value="RCI15719.1"/>
    <property type="molecule type" value="Genomic_DNA"/>
</dbReference>
<comment type="subcellular location">
    <subcellularLocation>
        <location evidence="1">Membrane</location>
        <topology evidence="1">Multi-pass membrane protein</topology>
    </subcellularLocation>
</comment>
<keyword evidence="6" id="KW-0479">Metal-binding</keyword>
<evidence type="ECO:0000256" key="11">
    <source>
        <dbReference type="ARBA" id="ARBA00023098"/>
    </source>
</evidence>
<name>A0A367LMS8_9HYPO</name>
<keyword evidence="9" id="KW-0746">Sphingolipid metabolism</keyword>
<evidence type="ECO:0000256" key="5">
    <source>
        <dbReference type="ARBA" id="ARBA00022692"/>
    </source>
</evidence>
<dbReference type="GO" id="GO:0016020">
    <property type="term" value="C:membrane"/>
    <property type="evidence" value="ECO:0007669"/>
    <property type="project" value="UniProtKB-SubCell"/>
</dbReference>
<evidence type="ECO:0000256" key="1">
    <source>
        <dbReference type="ARBA" id="ARBA00004141"/>
    </source>
</evidence>
<dbReference type="InterPro" id="IPR036691">
    <property type="entry name" value="Endo/exonu/phosph_ase_sf"/>
</dbReference>